<accession>A0A6P7TWW7</accession>
<evidence type="ECO:0000256" key="1">
    <source>
        <dbReference type="ARBA" id="ARBA00004123"/>
    </source>
</evidence>
<organism evidence="4 5">
    <name type="scientific">Octopus sinensis</name>
    <name type="common">East Asian common octopus</name>
    <dbReference type="NCBI Taxonomy" id="2607531"/>
    <lineage>
        <taxon>Eukaryota</taxon>
        <taxon>Metazoa</taxon>
        <taxon>Spiralia</taxon>
        <taxon>Lophotrochozoa</taxon>
        <taxon>Mollusca</taxon>
        <taxon>Cephalopoda</taxon>
        <taxon>Coleoidea</taxon>
        <taxon>Octopodiformes</taxon>
        <taxon>Octopoda</taxon>
        <taxon>Incirrata</taxon>
        <taxon>Octopodidae</taxon>
        <taxon>Octopus</taxon>
    </lineage>
</organism>
<keyword evidence="4" id="KW-1185">Reference proteome</keyword>
<evidence type="ECO:0000313" key="4">
    <source>
        <dbReference type="Proteomes" id="UP000515154"/>
    </source>
</evidence>
<dbReference type="PANTHER" id="PTHR13031">
    <property type="entry name" value="RIBONUCLEASE P SUBUNIT P30"/>
    <property type="match status" value="1"/>
</dbReference>
<dbReference type="GO" id="GO:0003723">
    <property type="term" value="F:RNA binding"/>
    <property type="evidence" value="ECO:0007669"/>
    <property type="project" value="TreeGrafter"/>
</dbReference>
<dbReference type="SUPFAM" id="SSF89550">
    <property type="entry name" value="PHP domain-like"/>
    <property type="match status" value="1"/>
</dbReference>
<dbReference type="InterPro" id="IPR002738">
    <property type="entry name" value="RNase_P_p30"/>
</dbReference>
<keyword evidence="3" id="KW-0819">tRNA processing</keyword>
<gene>
    <name evidence="5" type="primary">LOC115230166</name>
</gene>
<dbReference type="GO" id="GO:0005655">
    <property type="term" value="C:nucleolar ribonuclease P complex"/>
    <property type="evidence" value="ECO:0007669"/>
    <property type="project" value="TreeGrafter"/>
</dbReference>
<evidence type="ECO:0000313" key="5">
    <source>
        <dbReference type="RefSeq" id="XP_029656238.1"/>
    </source>
</evidence>
<reference evidence="5" key="1">
    <citation type="submission" date="2025-08" db="UniProtKB">
        <authorList>
            <consortium name="RefSeq"/>
        </authorList>
    </citation>
    <scope>IDENTIFICATION</scope>
</reference>
<comment type="similarity">
    <text evidence="2">Belongs to the eukaryotic/archaeal RNase P protein component 3 family.</text>
</comment>
<dbReference type="GO" id="GO:0008033">
    <property type="term" value="P:tRNA processing"/>
    <property type="evidence" value="ECO:0007669"/>
    <property type="project" value="UniProtKB-KW"/>
</dbReference>
<name>A0A6P7TWW7_9MOLL</name>
<dbReference type="PANTHER" id="PTHR13031:SF0">
    <property type="entry name" value="RIBONUCLEASE P PROTEIN SUBUNIT P30"/>
    <property type="match status" value="1"/>
</dbReference>
<dbReference type="InterPro" id="IPR016195">
    <property type="entry name" value="Pol/histidinol_Pase-like"/>
</dbReference>
<protein>
    <submittedName>
        <fullName evidence="5">Ribonuclease P protein subunit p30-like</fullName>
    </submittedName>
</protein>
<dbReference type="KEGG" id="osn:115230166"/>
<comment type="subcellular location">
    <subcellularLocation>
        <location evidence="1">Nucleus</location>
    </subcellularLocation>
</comment>
<dbReference type="AlphaFoldDB" id="A0A6P7TWW7"/>
<sequence>MNHPVIQSFEGKIKILSRITIKVQNPNQLATISKLSNYNKYDIVSILPLNDQVLEKLKMSVQRGVCVEICYSGAIRDPSQRVNILASSLSLVLAVSGKGIVFGSCAEKCFDVRSPLDVRNMAQIFRISKSKSKICISENPKQVLKHAFSRKTVLGVVIGVHSDQLDVWKRTKSYQYSLIEQDSPSDEHISQSKRLKIE</sequence>
<proteinExistence type="inferred from homology"/>
<dbReference type="Proteomes" id="UP000515154">
    <property type="component" value="Unplaced"/>
</dbReference>
<dbReference type="Gene3D" id="3.20.20.140">
    <property type="entry name" value="Metal-dependent hydrolases"/>
    <property type="match status" value="1"/>
</dbReference>
<evidence type="ECO:0000256" key="3">
    <source>
        <dbReference type="ARBA" id="ARBA00022694"/>
    </source>
</evidence>
<evidence type="ECO:0000256" key="2">
    <source>
        <dbReference type="ARBA" id="ARBA00007331"/>
    </source>
</evidence>
<dbReference type="RefSeq" id="XP_029656238.1">
    <property type="nucleotide sequence ID" value="XM_029800378.1"/>
</dbReference>
<dbReference type="Pfam" id="PF01876">
    <property type="entry name" value="RNase_P_p30"/>
    <property type="match status" value="1"/>
</dbReference>